<evidence type="ECO:0000256" key="4">
    <source>
        <dbReference type="SAM" id="MobiDB-lite"/>
    </source>
</evidence>
<dbReference type="NCBIfam" id="TIGR02227">
    <property type="entry name" value="sigpep_I_bact"/>
    <property type="match status" value="1"/>
</dbReference>
<dbReference type="PANTHER" id="PTHR43390:SF1">
    <property type="entry name" value="CHLOROPLAST PROCESSING PEPTIDASE"/>
    <property type="match status" value="1"/>
</dbReference>
<evidence type="ECO:0000313" key="7">
    <source>
        <dbReference type="Proteomes" id="UP001602119"/>
    </source>
</evidence>
<comment type="caution">
    <text evidence="6">The sequence shown here is derived from an EMBL/GenBank/DDBJ whole genome shotgun (WGS) entry which is preliminary data.</text>
</comment>
<dbReference type="Pfam" id="PF10502">
    <property type="entry name" value="Peptidase_S26"/>
    <property type="match status" value="1"/>
</dbReference>
<organism evidence="6 7">
    <name type="scientific">Microtetraspora fusca</name>
    <dbReference type="NCBI Taxonomy" id="1997"/>
    <lineage>
        <taxon>Bacteria</taxon>
        <taxon>Bacillati</taxon>
        <taxon>Actinomycetota</taxon>
        <taxon>Actinomycetes</taxon>
        <taxon>Streptosporangiales</taxon>
        <taxon>Streptosporangiaceae</taxon>
        <taxon>Microtetraspora</taxon>
    </lineage>
</organism>
<dbReference type="EC" id="3.4.21.89" evidence="3"/>
<dbReference type="Gene3D" id="2.10.109.10">
    <property type="entry name" value="Umud Fragment, subunit A"/>
    <property type="match status" value="2"/>
</dbReference>
<dbReference type="InterPro" id="IPR019533">
    <property type="entry name" value="Peptidase_S26"/>
</dbReference>
<dbReference type="RefSeq" id="WP_387342233.1">
    <property type="nucleotide sequence ID" value="NZ_JBIAXI010000007.1"/>
</dbReference>
<gene>
    <name evidence="6" type="primary">lepB</name>
    <name evidence="6" type="ORF">ACFY05_13325</name>
</gene>
<evidence type="ECO:0000256" key="1">
    <source>
        <dbReference type="ARBA" id="ARBA00004401"/>
    </source>
</evidence>
<protein>
    <recommendedName>
        <fullName evidence="3">Signal peptidase I</fullName>
        <ecNumber evidence="3">3.4.21.89</ecNumber>
    </recommendedName>
</protein>
<comment type="catalytic activity">
    <reaction evidence="3">
        <text>Cleavage of hydrophobic, N-terminal signal or leader sequences from secreted and periplasmic proteins.</text>
        <dbReference type="EC" id="3.4.21.89"/>
    </reaction>
</comment>
<evidence type="ECO:0000256" key="2">
    <source>
        <dbReference type="ARBA" id="ARBA00009370"/>
    </source>
</evidence>
<comment type="similarity">
    <text evidence="2 3">Belongs to the peptidase S26 family.</text>
</comment>
<keyword evidence="3" id="KW-0645">Protease</keyword>
<keyword evidence="3 6" id="KW-0378">Hydrolase</keyword>
<dbReference type="InterPro" id="IPR000223">
    <property type="entry name" value="Pept_S26A_signal_pept_1"/>
</dbReference>
<feature type="domain" description="Peptidase S26" evidence="5">
    <location>
        <begin position="16"/>
        <end position="198"/>
    </location>
</feature>
<dbReference type="EMBL" id="JBIAXI010000007">
    <property type="protein sequence ID" value="MFF4773833.1"/>
    <property type="molecule type" value="Genomic_DNA"/>
</dbReference>
<dbReference type="InterPro" id="IPR036286">
    <property type="entry name" value="LexA/Signal_pep-like_sf"/>
</dbReference>
<dbReference type="CDD" id="cd06462">
    <property type="entry name" value="Peptidase_S24_S26"/>
    <property type="match status" value="1"/>
</dbReference>
<accession>A0ABW6V452</accession>
<comment type="subcellular location">
    <subcellularLocation>
        <location evidence="1">Cell membrane</location>
        <topology evidence="1">Single-pass type II membrane protein</topology>
    </subcellularLocation>
    <subcellularLocation>
        <location evidence="3">Membrane</location>
        <topology evidence="3">Single-pass type II membrane protein</topology>
    </subcellularLocation>
</comment>
<name>A0ABW6V452_MICFU</name>
<dbReference type="SUPFAM" id="SSF51306">
    <property type="entry name" value="LexA/Signal peptidase"/>
    <property type="match status" value="1"/>
</dbReference>
<feature type="region of interest" description="Disordered" evidence="4">
    <location>
        <begin position="121"/>
        <end position="160"/>
    </location>
</feature>
<proteinExistence type="inferred from homology"/>
<reference evidence="6 7" key="1">
    <citation type="submission" date="2024-10" db="EMBL/GenBank/DDBJ databases">
        <title>The Natural Products Discovery Center: Release of the First 8490 Sequenced Strains for Exploring Actinobacteria Biosynthetic Diversity.</title>
        <authorList>
            <person name="Kalkreuter E."/>
            <person name="Kautsar S.A."/>
            <person name="Yang D."/>
            <person name="Bader C.D."/>
            <person name="Teijaro C.N."/>
            <person name="Fluegel L."/>
            <person name="Davis C.M."/>
            <person name="Simpson J.R."/>
            <person name="Lauterbach L."/>
            <person name="Steele A.D."/>
            <person name="Gui C."/>
            <person name="Meng S."/>
            <person name="Li G."/>
            <person name="Viehrig K."/>
            <person name="Ye F."/>
            <person name="Su P."/>
            <person name="Kiefer A.F."/>
            <person name="Nichols A."/>
            <person name="Cepeda A.J."/>
            <person name="Yan W."/>
            <person name="Fan B."/>
            <person name="Jiang Y."/>
            <person name="Adhikari A."/>
            <person name="Zheng C.-J."/>
            <person name="Schuster L."/>
            <person name="Cowan T.M."/>
            <person name="Smanski M.J."/>
            <person name="Chevrette M.G."/>
            <person name="De Carvalho L.P.S."/>
            <person name="Shen B."/>
        </authorList>
    </citation>
    <scope>NUCLEOTIDE SEQUENCE [LARGE SCALE GENOMIC DNA]</scope>
    <source>
        <strain evidence="6 7">NPDC001281</strain>
    </source>
</reference>
<evidence type="ECO:0000256" key="3">
    <source>
        <dbReference type="RuleBase" id="RU362042"/>
    </source>
</evidence>
<keyword evidence="7" id="KW-1185">Reference proteome</keyword>
<evidence type="ECO:0000259" key="5">
    <source>
        <dbReference type="Pfam" id="PF10502"/>
    </source>
</evidence>
<dbReference type="GO" id="GO:0009003">
    <property type="term" value="F:signal peptidase activity"/>
    <property type="evidence" value="ECO:0007669"/>
    <property type="project" value="UniProtKB-EC"/>
</dbReference>
<sequence>MRRGLGLGIGAGLGLGIAVGVGLALAARRLVVVTVRGASMEPSFHDGDRVLVRRGAPVAVEQVVVVERPVLGMEWPRPPLQGHASRQAIASREWMIKRVAAVPGDPLASLPASVPRDRLTSPFVLGDLPASPPTSMPGDRPGSPPPSVPSDPLTLPPTFRQKRVPDGMLLLLGDNSAASVDSRHLGYFQSERVLGTVIRRLSR</sequence>
<dbReference type="PANTHER" id="PTHR43390">
    <property type="entry name" value="SIGNAL PEPTIDASE I"/>
    <property type="match status" value="1"/>
</dbReference>
<evidence type="ECO:0000313" key="6">
    <source>
        <dbReference type="EMBL" id="MFF4773833.1"/>
    </source>
</evidence>
<dbReference type="PRINTS" id="PR00727">
    <property type="entry name" value="LEADERPTASE"/>
</dbReference>
<dbReference type="Proteomes" id="UP001602119">
    <property type="component" value="Unassembled WGS sequence"/>
</dbReference>